<gene>
    <name evidence="2" type="ORF">H4C80_20490</name>
</gene>
<name>A0A7W2KJ45_9PSED</name>
<dbReference type="InterPro" id="IPR035616">
    <property type="entry name" value="MvaT_DBD"/>
</dbReference>
<dbReference type="Pfam" id="PF22055">
    <property type="entry name" value="MvaT_DBD"/>
    <property type="match status" value="1"/>
</dbReference>
<proteinExistence type="predicted"/>
<dbReference type="AlphaFoldDB" id="A0A7W2KJ45"/>
<feature type="domain" description="MvaT DNA-binding" evidence="1">
    <location>
        <begin position="88"/>
        <end position="124"/>
    </location>
</feature>
<dbReference type="CDD" id="cd16170">
    <property type="entry name" value="MvaT_DBD"/>
    <property type="match status" value="1"/>
</dbReference>
<dbReference type="NCBIfam" id="NF041859">
    <property type="entry name" value="silencer_MvaTU"/>
    <property type="match status" value="1"/>
</dbReference>
<comment type="caution">
    <text evidence="2">The sequence shown here is derived from an EMBL/GenBank/DDBJ whole genome shotgun (WGS) entry which is preliminary data.</text>
</comment>
<dbReference type="EMBL" id="JACGCX010000016">
    <property type="protein sequence ID" value="MBA6099484.1"/>
    <property type="molecule type" value="Genomic_DNA"/>
</dbReference>
<reference evidence="2 3" key="1">
    <citation type="submission" date="2020-07" db="EMBL/GenBank/DDBJ databases">
        <title>Diversity of carbapenemase encoding genes among Pseudomonas putida group clinical isolates in a tertiary Brazilian hospital.</title>
        <authorList>
            <person name="Alberto-Lei F."/>
            <person name="Nodari C.S."/>
            <person name="Streling A.P."/>
            <person name="Paulino J.T."/>
            <person name="Bessa-Neto F.O."/>
            <person name="Cayo R."/>
            <person name="Gales A.C."/>
        </authorList>
    </citation>
    <scope>NUCLEOTIDE SEQUENCE [LARGE SCALE GENOMIC DNA]</scope>
    <source>
        <strain evidence="2 3">12815</strain>
    </source>
</reference>
<dbReference type="Proteomes" id="UP000545074">
    <property type="component" value="Unassembled WGS sequence"/>
</dbReference>
<accession>A0A7W2KJ45</accession>
<dbReference type="RefSeq" id="WP_182390176.1">
    <property type="nucleotide sequence ID" value="NZ_BQIO01000002.1"/>
</dbReference>
<protein>
    <submittedName>
        <fullName evidence="2">DNA binding protein</fullName>
    </submittedName>
</protein>
<evidence type="ECO:0000259" key="1">
    <source>
        <dbReference type="Pfam" id="PF22055"/>
    </source>
</evidence>
<sequence>MSHLAQFRALEWLLANKKDELQFIKVDPQLRRELEFESKLHDLLAEYQFGLRQVLSIMAPEQRHTFDLFTRQPPALVSPTGFRARLSKFYQNPYTGEVVEAKSTLHKTLRQWIRQYSRAEVESWVIPGALLPRSLRE</sequence>
<organism evidence="2 3">
    <name type="scientific">Pseudomonas juntendi</name>
    <dbReference type="NCBI Taxonomy" id="2666183"/>
    <lineage>
        <taxon>Bacteria</taxon>
        <taxon>Pseudomonadati</taxon>
        <taxon>Pseudomonadota</taxon>
        <taxon>Gammaproteobacteria</taxon>
        <taxon>Pseudomonadales</taxon>
        <taxon>Pseudomonadaceae</taxon>
        <taxon>Pseudomonas</taxon>
    </lineage>
</organism>
<evidence type="ECO:0000313" key="2">
    <source>
        <dbReference type="EMBL" id="MBA6099484.1"/>
    </source>
</evidence>
<evidence type="ECO:0000313" key="3">
    <source>
        <dbReference type="Proteomes" id="UP000545074"/>
    </source>
</evidence>